<keyword evidence="2 5" id="KW-0812">Transmembrane</keyword>
<feature type="transmembrane region" description="Helical" evidence="5">
    <location>
        <begin position="118"/>
        <end position="142"/>
    </location>
</feature>
<sequence>MIAVTALAYAVNLGAMIFMLFSGVAGYSSLTGTIFAVIYLAVFPLAAFFAWHLSLYKALKYAMVWLLMCRFDSSFWYISYFVSFGIQLVFYLFLAVGLFSGGGGGVLGMLEMFAHGKIFAGIFAAICTATLALCLVLGVALVKEVNSHFRSGGHSVSRAGAEAGRTFATNDTVRQSAKEAVLGV</sequence>
<comment type="caution">
    <text evidence="6">The sequence shown here is derived from an EMBL/GenBank/DDBJ whole genome shotgun (WGS) entry which is preliminary data.</text>
</comment>
<protein>
    <recommendedName>
        <fullName evidence="8">Secretory carrier-associated membrane protein</fullName>
    </recommendedName>
</protein>
<dbReference type="PANTHER" id="PTHR10687">
    <property type="entry name" value="SECRETORY CARRIER-ASSOCIATED MEMBRANE PROTEIN SCAMP"/>
    <property type="match status" value="1"/>
</dbReference>
<feature type="transmembrane region" description="Helical" evidence="5">
    <location>
        <begin position="75"/>
        <end position="98"/>
    </location>
</feature>
<keyword evidence="7" id="KW-1185">Reference proteome</keyword>
<evidence type="ECO:0000256" key="1">
    <source>
        <dbReference type="ARBA" id="ARBA00004141"/>
    </source>
</evidence>
<dbReference type="PANTHER" id="PTHR10687:SF2">
    <property type="entry name" value="SECRETORY CARRIER-ASSOCIATED MEMBRANE PROTEIN"/>
    <property type="match status" value="1"/>
</dbReference>
<keyword evidence="3 5" id="KW-1133">Transmembrane helix</keyword>
<evidence type="ECO:0000313" key="7">
    <source>
        <dbReference type="Proteomes" id="UP000240830"/>
    </source>
</evidence>
<proteinExistence type="predicted"/>
<keyword evidence="4 5" id="KW-0472">Membrane</keyword>
<dbReference type="EMBL" id="MTSL01000160">
    <property type="protein sequence ID" value="PJF17748.1"/>
    <property type="molecule type" value="Genomic_DNA"/>
</dbReference>
<comment type="subcellular location">
    <subcellularLocation>
        <location evidence="1">Membrane</location>
        <topology evidence="1">Multi-pass membrane protein</topology>
    </subcellularLocation>
</comment>
<dbReference type="GO" id="GO:0055038">
    <property type="term" value="C:recycling endosome membrane"/>
    <property type="evidence" value="ECO:0007669"/>
    <property type="project" value="TreeGrafter"/>
</dbReference>
<dbReference type="GO" id="GO:0032588">
    <property type="term" value="C:trans-Golgi network membrane"/>
    <property type="evidence" value="ECO:0007669"/>
    <property type="project" value="TreeGrafter"/>
</dbReference>
<accession>A0A2H9TJ35</accession>
<evidence type="ECO:0000256" key="3">
    <source>
        <dbReference type="ARBA" id="ARBA00022989"/>
    </source>
</evidence>
<organism evidence="6 7">
    <name type="scientific">Paramicrosporidium saccamoebae</name>
    <dbReference type="NCBI Taxonomy" id="1246581"/>
    <lineage>
        <taxon>Eukaryota</taxon>
        <taxon>Fungi</taxon>
        <taxon>Fungi incertae sedis</taxon>
        <taxon>Cryptomycota</taxon>
        <taxon>Cryptomycota incertae sedis</taxon>
        <taxon>Paramicrosporidium</taxon>
    </lineage>
</organism>
<evidence type="ECO:0008006" key="8">
    <source>
        <dbReference type="Google" id="ProtNLM"/>
    </source>
</evidence>
<dbReference type="Pfam" id="PF04144">
    <property type="entry name" value="SCAMP"/>
    <property type="match status" value="1"/>
</dbReference>
<feature type="transmembrane region" description="Helical" evidence="5">
    <location>
        <begin position="7"/>
        <end position="27"/>
    </location>
</feature>
<reference evidence="6 7" key="1">
    <citation type="submission" date="2016-10" db="EMBL/GenBank/DDBJ databases">
        <title>The genome of Paramicrosporidium saccamoebae is the missing link in understanding Cryptomycota and Microsporidia evolution.</title>
        <authorList>
            <person name="Quandt C.A."/>
            <person name="Beaudet D."/>
            <person name="Corsaro D."/>
            <person name="Michel R."/>
            <person name="Corradi N."/>
            <person name="James T."/>
        </authorList>
    </citation>
    <scope>NUCLEOTIDE SEQUENCE [LARGE SCALE GENOMIC DNA]</scope>
    <source>
        <strain evidence="6 7">KSL3</strain>
    </source>
</reference>
<evidence type="ECO:0000256" key="4">
    <source>
        <dbReference type="ARBA" id="ARBA00023136"/>
    </source>
</evidence>
<evidence type="ECO:0000313" key="6">
    <source>
        <dbReference type="EMBL" id="PJF17748.1"/>
    </source>
</evidence>
<dbReference type="GO" id="GO:0015031">
    <property type="term" value="P:protein transport"/>
    <property type="evidence" value="ECO:0007669"/>
    <property type="project" value="InterPro"/>
</dbReference>
<evidence type="ECO:0000256" key="2">
    <source>
        <dbReference type="ARBA" id="ARBA00022692"/>
    </source>
</evidence>
<dbReference type="InterPro" id="IPR007273">
    <property type="entry name" value="SCAMP"/>
</dbReference>
<dbReference type="AlphaFoldDB" id="A0A2H9TJ35"/>
<dbReference type="Proteomes" id="UP000240830">
    <property type="component" value="Unassembled WGS sequence"/>
</dbReference>
<feature type="transmembrane region" description="Helical" evidence="5">
    <location>
        <begin position="33"/>
        <end position="54"/>
    </location>
</feature>
<evidence type="ECO:0000256" key="5">
    <source>
        <dbReference type="SAM" id="Phobius"/>
    </source>
</evidence>
<name>A0A2H9TJ35_9FUNG</name>
<gene>
    <name evidence="6" type="ORF">PSACC_02436</name>
</gene>